<dbReference type="Gene3D" id="1.10.3720.10">
    <property type="entry name" value="MetI-like"/>
    <property type="match status" value="1"/>
</dbReference>
<dbReference type="InterPro" id="IPR045621">
    <property type="entry name" value="BPD_transp_1_N"/>
</dbReference>
<reference evidence="10 11" key="1">
    <citation type="submission" date="2017-09" db="EMBL/GenBank/DDBJ databases">
        <authorList>
            <person name="Ehlers B."/>
            <person name="Leendertz F.H."/>
        </authorList>
    </citation>
    <scope>NUCLEOTIDE SEQUENCE [LARGE SCALE GENOMIC DNA]</scope>
    <source>
        <strain evidence="10 11">CGMCC 1.12662</strain>
    </source>
</reference>
<comment type="subcellular location">
    <subcellularLocation>
        <location evidence="1 7">Cell membrane</location>
        <topology evidence="1 7">Multi-pass membrane protein</topology>
    </subcellularLocation>
</comment>
<name>A0A285JG03_9RHOB</name>
<gene>
    <name evidence="9" type="ORF">CVM39_17620</name>
    <name evidence="10" type="ORF">SAMN06297129_3709</name>
</gene>
<dbReference type="InterPro" id="IPR000515">
    <property type="entry name" value="MetI-like"/>
</dbReference>
<evidence type="ECO:0000256" key="7">
    <source>
        <dbReference type="RuleBase" id="RU363032"/>
    </source>
</evidence>
<evidence type="ECO:0000313" key="12">
    <source>
        <dbReference type="Proteomes" id="UP000231702"/>
    </source>
</evidence>
<dbReference type="AlphaFoldDB" id="A0A285JG03"/>
<evidence type="ECO:0000259" key="8">
    <source>
        <dbReference type="PROSITE" id="PS50928"/>
    </source>
</evidence>
<feature type="domain" description="ABC transmembrane type-1" evidence="8">
    <location>
        <begin position="95"/>
        <end position="296"/>
    </location>
</feature>
<feature type="transmembrane region" description="Helical" evidence="7">
    <location>
        <begin position="134"/>
        <end position="159"/>
    </location>
</feature>
<keyword evidence="5 7" id="KW-1133">Transmembrane helix</keyword>
<feature type="transmembrane region" description="Helical" evidence="7">
    <location>
        <begin position="99"/>
        <end position="122"/>
    </location>
</feature>
<dbReference type="Proteomes" id="UP000231655">
    <property type="component" value="Unassembled WGS sequence"/>
</dbReference>
<dbReference type="EMBL" id="PGTD01000022">
    <property type="protein sequence ID" value="PJE26368.1"/>
    <property type="molecule type" value="Genomic_DNA"/>
</dbReference>
<feature type="transmembrane region" description="Helical" evidence="7">
    <location>
        <begin position="273"/>
        <end position="299"/>
    </location>
</feature>
<organism evidence="10 11">
    <name type="scientific">Pseudooceanicola antarcticus</name>
    <dbReference type="NCBI Taxonomy" id="1247613"/>
    <lineage>
        <taxon>Bacteria</taxon>
        <taxon>Pseudomonadati</taxon>
        <taxon>Pseudomonadota</taxon>
        <taxon>Alphaproteobacteria</taxon>
        <taxon>Rhodobacterales</taxon>
        <taxon>Paracoccaceae</taxon>
        <taxon>Pseudooceanicola</taxon>
    </lineage>
</organism>
<feature type="transmembrane region" description="Helical" evidence="7">
    <location>
        <begin position="12"/>
        <end position="31"/>
    </location>
</feature>
<dbReference type="Pfam" id="PF19300">
    <property type="entry name" value="BPD_transp_1_N"/>
    <property type="match status" value="1"/>
</dbReference>
<evidence type="ECO:0000256" key="3">
    <source>
        <dbReference type="ARBA" id="ARBA00022475"/>
    </source>
</evidence>
<keyword evidence="4 7" id="KW-0812">Transmembrane</keyword>
<protein>
    <submittedName>
        <fullName evidence="9">ABC transporter permease</fullName>
    </submittedName>
    <submittedName>
        <fullName evidence="10">Peptide/nickel transport system permease protein</fullName>
    </submittedName>
</protein>
<dbReference type="PANTHER" id="PTHR43163:SF6">
    <property type="entry name" value="DIPEPTIDE TRANSPORT SYSTEM PERMEASE PROTEIN DPPB-RELATED"/>
    <property type="match status" value="1"/>
</dbReference>
<comment type="similarity">
    <text evidence="7">Belongs to the binding-protein-dependent transport system permease family.</text>
</comment>
<feature type="transmembrane region" description="Helical" evidence="7">
    <location>
        <begin position="171"/>
        <end position="192"/>
    </location>
</feature>
<dbReference type="Proteomes" id="UP000231702">
    <property type="component" value="Unassembled WGS sequence"/>
</dbReference>
<keyword evidence="2 7" id="KW-0813">Transport</keyword>
<dbReference type="InterPro" id="IPR035906">
    <property type="entry name" value="MetI-like_sf"/>
</dbReference>
<dbReference type="Pfam" id="PF00528">
    <property type="entry name" value="BPD_transp_1"/>
    <property type="match status" value="1"/>
</dbReference>
<sequence>MLKHLAGRLAEALVALVLMSLVIFLLSRVIGDPVALLLSDSATEADRQLLIQQLGLDRPMWQQYFTFLGNALQGDFGQSVTAGREDALELVLSRLPASLSLAGVALAFTLVLGILLGVLAAITRGTLADLAVRMLALLGQSAPSFWLGIMLIYVFAVHLGWLPTSGFGGPAYYVLPALTLGLFTLAAITRLVRASMLEALSSEYVKLARIKGLSEWSVVLRHALGNSLIPVVTFMGTFFATMITGAVVVETVFAWPGIGRLAYESIMARDFPVIQTVVLVITAFFILANLIVDLLYLAIDPRMRAAG</sequence>
<keyword evidence="3" id="KW-1003">Cell membrane</keyword>
<accession>A0A285JG03</accession>
<evidence type="ECO:0000256" key="1">
    <source>
        <dbReference type="ARBA" id="ARBA00004651"/>
    </source>
</evidence>
<keyword evidence="12" id="KW-1185">Reference proteome</keyword>
<evidence type="ECO:0000256" key="2">
    <source>
        <dbReference type="ARBA" id="ARBA00022448"/>
    </source>
</evidence>
<evidence type="ECO:0000256" key="6">
    <source>
        <dbReference type="ARBA" id="ARBA00023136"/>
    </source>
</evidence>
<dbReference type="EMBL" id="OBEA01000009">
    <property type="protein sequence ID" value="SNY59230.1"/>
    <property type="molecule type" value="Genomic_DNA"/>
</dbReference>
<feature type="transmembrane region" description="Helical" evidence="7">
    <location>
        <begin position="228"/>
        <end position="253"/>
    </location>
</feature>
<evidence type="ECO:0000313" key="10">
    <source>
        <dbReference type="EMBL" id="SNY59230.1"/>
    </source>
</evidence>
<dbReference type="GO" id="GO:0005886">
    <property type="term" value="C:plasma membrane"/>
    <property type="evidence" value="ECO:0007669"/>
    <property type="project" value="UniProtKB-SubCell"/>
</dbReference>
<evidence type="ECO:0000313" key="9">
    <source>
        <dbReference type="EMBL" id="PJE26368.1"/>
    </source>
</evidence>
<proteinExistence type="inferred from homology"/>
<reference evidence="9 12" key="2">
    <citation type="journal article" date="2018" name="Int. J. Syst. Evol. Microbiol.">
        <title>Pseudooceanicola lipolyticus sp. nov., a marine alphaproteobacterium, reclassification of Oceanicola flagellatus as Pseudooceanicola flagellatus comb. nov. and emended description of the genus Pseudooceanicola.</title>
        <authorList>
            <person name="Huang M.-M."/>
            <person name="Guo L.-L."/>
            <person name="Wu Y.-H."/>
            <person name="Lai Q.-L."/>
            <person name="Shao Z.-Z."/>
            <person name="Wang C.-S."/>
            <person name="Wu M."/>
            <person name="Xu X.-W."/>
        </authorList>
    </citation>
    <scope>NUCLEOTIDE SEQUENCE [LARGE SCALE GENOMIC DNA]</scope>
    <source>
        <strain evidence="9 12">Ar-45</strain>
    </source>
</reference>
<evidence type="ECO:0000313" key="11">
    <source>
        <dbReference type="Proteomes" id="UP000231655"/>
    </source>
</evidence>
<dbReference type="GO" id="GO:0055085">
    <property type="term" value="P:transmembrane transport"/>
    <property type="evidence" value="ECO:0007669"/>
    <property type="project" value="InterPro"/>
</dbReference>
<dbReference type="PANTHER" id="PTHR43163">
    <property type="entry name" value="DIPEPTIDE TRANSPORT SYSTEM PERMEASE PROTEIN DPPB-RELATED"/>
    <property type="match status" value="1"/>
</dbReference>
<dbReference type="RefSeq" id="WP_097147397.1">
    <property type="nucleotide sequence ID" value="NZ_OBEA01000009.1"/>
</dbReference>
<dbReference type="OrthoDB" id="7834831at2"/>
<dbReference type="SUPFAM" id="SSF161098">
    <property type="entry name" value="MetI-like"/>
    <property type="match status" value="1"/>
</dbReference>
<dbReference type="CDD" id="cd06261">
    <property type="entry name" value="TM_PBP2"/>
    <property type="match status" value="1"/>
</dbReference>
<evidence type="ECO:0000256" key="5">
    <source>
        <dbReference type="ARBA" id="ARBA00022989"/>
    </source>
</evidence>
<dbReference type="PROSITE" id="PS50928">
    <property type="entry name" value="ABC_TM1"/>
    <property type="match status" value="1"/>
</dbReference>
<evidence type="ECO:0000256" key="4">
    <source>
        <dbReference type="ARBA" id="ARBA00022692"/>
    </source>
</evidence>
<keyword evidence="6 7" id="KW-0472">Membrane</keyword>